<gene>
    <name evidence="8" type="ORF">M011DRAFT_473429</name>
</gene>
<dbReference type="Gene3D" id="3.30.40.10">
    <property type="entry name" value="Zinc/RING finger domain, C3HC4 (zinc finger)"/>
    <property type="match status" value="1"/>
</dbReference>
<dbReference type="GO" id="GO:0006513">
    <property type="term" value="P:protein monoubiquitination"/>
    <property type="evidence" value="ECO:0007669"/>
    <property type="project" value="TreeGrafter"/>
</dbReference>
<dbReference type="GO" id="GO:0008270">
    <property type="term" value="F:zinc ion binding"/>
    <property type="evidence" value="ECO:0007669"/>
    <property type="project" value="UniProtKB-KW"/>
</dbReference>
<keyword evidence="9" id="KW-1185">Reference proteome</keyword>
<evidence type="ECO:0000259" key="7">
    <source>
        <dbReference type="PROSITE" id="PS50089"/>
    </source>
</evidence>
<keyword evidence="6" id="KW-0479">Metal-binding</keyword>
<reference evidence="8" key="1">
    <citation type="journal article" date="2020" name="Stud. Mycol.">
        <title>101 Dothideomycetes genomes: a test case for predicting lifestyles and emergence of pathogens.</title>
        <authorList>
            <person name="Haridas S."/>
            <person name="Albert R."/>
            <person name="Binder M."/>
            <person name="Bloem J."/>
            <person name="Labutti K."/>
            <person name="Salamov A."/>
            <person name="Andreopoulos B."/>
            <person name="Baker S."/>
            <person name="Barry K."/>
            <person name="Bills G."/>
            <person name="Bluhm B."/>
            <person name="Cannon C."/>
            <person name="Castanera R."/>
            <person name="Culley D."/>
            <person name="Daum C."/>
            <person name="Ezra D."/>
            <person name="Gonzalez J."/>
            <person name="Henrissat B."/>
            <person name="Kuo A."/>
            <person name="Liang C."/>
            <person name="Lipzen A."/>
            <person name="Lutzoni F."/>
            <person name="Magnuson J."/>
            <person name="Mondo S."/>
            <person name="Nolan M."/>
            <person name="Ohm R."/>
            <person name="Pangilinan J."/>
            <person name="Park H.-J."/>
            <person name="Ramirez L."/>
            <person name="Alfaro M."/>
            <person name="Sun H."/>
            <person name="Tritt A."/>
            <person name="Yoshinaga Y."/>
            <person name="Zwiers L.-H."/>
            <person name="Turgeon B."/>
            <person name="Goodwin S."/>
            <person name="Spatafora J."/>
            <person name="Crous P."/>
            <person name="Grigoriev I."/>
        </authorList>
    </citation>
    <scope>NUCLEOTIDE SEQUENCE</scope>
    <source>
        <strain evidence="8">CBS 119925</strain>
    </source>
</reference>
<keyword evidence="5" id="KW-0804">Transcription</keyword>
<keyword evidence="4" id="KW-0805">Transcription regulation</keyword>
<sequence length="333" mass="37687">MAGSTPEASPESCVICLCPVKDDRAITSCKHDAFDLLCLATWLDQKDSCPLCNAKVTFISYEHTTSTNRKNHVGFRHIQVSEIPYLLDCYHAQAPDAVHPRRQALTSTFPGPSSLPPFDTDVLIRRYVYQHKLYSLHVGCNGISGYRNFNPESLRASPALQSRARSWIRRELRVFQFLFRDLGSDPARSGAGVAITSPSAEFLVEHMIQVLKTWDIRASDGRAEDLVTEYIGRNNARLFLHELGSYLRSPFTRLEEWDKSLQYKDRIPAGFDDIGHPSWFRDTREVPAAQRNVPWRPDFDEIGAMREWKAKGRFVEDGGDPSAPLTNIWGGST</sequence>
<dbReference type="InterPro" id="IPR001841">
    <property type="entry name" value="Znf_RING"/>
</dbReference>
<dbReference type="GO" id="GO:0000209">
    <property type="term" value="P:protein polyubiquitination"/>
    <property type="evidence" value="ECO:0007669"/>
    <property type="project" value="TreeGrafter"/>
</dbReference>
<organism evidence="8 9">
    <name type="scientific">Sporormia fimetaria CBS 119925</name>
    <dbReference type="NCBI Taxonomy" id="1340428"/>
    <lineage>
        <taxon>Eukaryota</taxon>
        <taxon>Fungi</taxon>
        <taxon>Dikarya</taxon>
        <taxon>Ascomycota</taxon>
        <taxon>Pezizomycotina</taxon>
        <taxon>Dothideomycetes</taxon>
        <taxon>Pleosporomycetidae</taxon>
        <taxon>Pleosporales</taxon>
        <taxon>Sporormiaceae</taxon>
        <taxon>Sporormia</taxon>
    </lineage>
</organism>
<keyword evidence="3" id="KW-0808">Transferase</keyword>
<dbReference type="EMBL" id="MU006561">
    <property type="protein sequence ID" value="KAF2752171.1"/>
    <property type="molecule type" value="Genomic_DNA"/>
</dbReference>
<dbReference type="AlphaFoldDB" id="A0A6A6VSB5"/>
<evidence type="ECO:0000256" key="6">
    <source>
        <dbReference type="PROSITE-ProRule" id="PRU00175"/>
    </source>
</evidence>
<evidence type="ECO:0000256" key="3">
    <source>
        <dbReference type="ARBA" id="ARBA00022679"/>
    </source>
</evidence>
<dbReference type="OrthoDB" id="21204at2759"/>
<keyword evidence="6" id="KW-0862">Zinc</keyword>
<feature type="domain" description="RING-type" evidence="7">
    <location>
        <begin position="13"/>
        <end position="53"/>
    </location>
</feature>
<protein>
    <recommendedName>
        <fullName evidence="2">RING-type E3 ubiquitin transferase</fullName>
        <ecNumber evidence="2">2.3.2.27</ecNumber>
    </recommendedName>
</protein>
<keyword evidence="6" id="KW-0863">Zinc-finger</keyword>
<dbReference type="Pfam" id="PF13639">
    <property type="entry name" value="zf-RING_2"/>
    <property type="match status" value="1"/>
</dbReference>
<dbReference type="SMART" id="SM00184">
    <property type="entry name" value="RING"/>
    <property type="match status" value="1"/>
</dbReference>
<dbReference type="SUPFAM" id="SSF57850">
    <property type="entry name" value="RING/U-box"/>
    <property type="match status" value="1"/>
</dbReference>
<evidence type="ECO:0000256" key="1">
    <source>
        <dbReference type="ARBA" id="ARBA00000900"/>
    </source>
</evidence>
<dbReference type="InterPro" id="IPR013083">
    <property type="entry name" value="Znf_RING/FYVE/PHD"/>
</dbReference>
<dbReference type="Proteomes" id="UP000799440">
    <property type="component" value="Unassembled WGS sequence"/>
</dbReference>
<comment type="catalytic activity">
    <reaction evidence="1">
        <text>S-ubiquitinyl-[E2 ubiquitin-conjugating enzyme]-L-cysteine + [acceptor protein]-L-lysine = [E2 ubiquitin-conjugating enzyme]-L-cysteine + N(6)-ubiquitinyl-[acceptor protein]-L-lysine.</text>
        <dbReference type="EC" id="2.3.2.27"/>
    </reaction>
</comment>
<dbReference type="GO" id="GO:0061630">
    <property type="term" value="F:ubiquitin protein ligase activity"/>
    <property type="evidence" value="ECO:0007669"/>
    <property type="project" value="UniProtKB-EC"/>
</dbReference>
<evidence type="ECO:0000256" key="2">
    <source>
        <dbReference type="ARBA" id="ARBA00012483"/>
    </source>
</evidence>
<dbReference type="PROSITE" id="PS50089">
    <property type="entry name" value="ZF_RING_2"/>
    <property type="match status" value="1"/>
</dbReference>
<dbReference type="PANTHER" id="PTHR46077">
    <property type="entry name" value="E3 UBIQUITIN-PROTEIN LIGASE TOPORS"/>
    <property type="match status" value="1"/>
</dbReference>
<dbReference type="PANTHER" id="PTHR46077:SF1">
    <property type="entry name" value="TOP1 BINDING ARGININE_SERINE RICH PROTEIN, E3 UBIQUITIN LIGASE"/>
    <property type="match status" value="1"/>
</dbReference>
<evidence type="ECO:0000256" key="4">
    <source>
        <dbReference type="ARBA" id="ARBA00023015"/>
    </source>
</evidence>
<evidence type="ECO:0000313" key="9">
    <source>
        <dbReference type="Proteomes" id="UP000799440"/>
    </source>
</evidence>
<name>A0A6A6VSB5_9PLEO</name>
<evidence type="ECO:0000313" key="8">
    <source>
        <dbReference type="EMBL" id="KAF2752171.1"/>
    </source>
</evidence>
<accession>A0A6A6VSB5</accession>
<evidence type="ECO:0000256" key="5">
    <source>
        <dbReference type="ARBA" id="ARBA00023163"/>
    </source>
</evidence>
<dbReference type="EC" id="2.3.2.27" evidence="2"/>
<proteinExistence type="predicted"/>